<comment type="caution">
    <text evidence="2">The sequence shown here is derived from an EMBL/GenBank/DDBJ whole genome shotgun (WGS) entry which is preliminary data.</text>
</comment>
<sequence>MSVDSRKENQNMGNPEKPEIQGVVTPPVEEKFRAFLTGEERILNDIAGGAGFTFKRGDGWAINPETGEATYDPKFFEEKGYTPSQALFGAFHEIKCHLVETSELLGTPRGQEAFARLKDRIKAKPRLHIWENCRTDVKGNLAITRFAPSLAEDVEAVYREKLWPETDLTSKPKHLQFMYSILRTAMVPDEEVTVDPKVKEAISKLRNVKGKDVIALATDPAQDPTGGVVCG</sequence>
<dbReference type="AlphaFoldDB" id="A0A0G1KDB5"/>
<evidence type="ECO:0000256" key="1">
    <source>
        <dbReference type="SAM" id="MobiDB-lite"/>
    </source>
</evidence>
<organism evidence="2 3">
    <name type="scientific">Candidatus Gottesmanbacteria bacterium GW2011_GWA2_44_17</name>
    <dbReference type="NCBI Taxonomy" id="1618444"/>
    <lineage>
        <taxon>Bacteria</taxon>
        <taxon>Candidatus Gottesmaniibacteriota</taxon>
    </lineage>
</organism>
<dbReference type="Proteomes" id="UP000034063">
    <property type="component" value="Unassembled WGS sequence"/>
</dbReference>
<reference evidence="2 3" key="1">
    <citation type="journal article" date="2015" name="Nature">
        <title>rRNA introns, odd ribosomes, and small enigmatic genomes across a large radiation of phyla.</title>
        <authorList>
            <person name="Brown C.T."/>
            <person name="Hug L.A."/>
            <person name="Thomas B.C."/>
            <person name="Sharon I."/>
            <person name="Castelle C.J."/>
            <person name="Singh A."/>
            <person name="Wilkins M.J."/>
            <person name="Williams K.H."/>
            <person name="Banfield J.F."/>
        </authorList>
    </citation>
    <scope>NUCLEOTIDE SEQUENCE [LARGE SCALE GENOMIC DNA]</scope>
</reference>
<protein>
    <submittedName>
        <fullName evidence="2">Uncharacterized protein</fullName>
    </submittedName>
</protein>
<gene>
    <name evidence="2" type="ORF">UW37_C0040G0008</name>
</gene>
<dbReference type="EMBL" id="LCIB01000040">
    <property type="protein sequence ID" value="KKT45819.1"/>
    <property type="molecule type" value="Genomic_DNA"/>
</dbReference>
<accession>A0A0G1KDB5</accession>
<proteinExistence type="predicted"/>
<name>A0A0G1KDB5_9BACT</name>
<evidence type="ECO:0000313" key="2">
    <source>
        <dbReference type="EMBL" id="KKT45819.1"/>
    </source>
</evidence>
<evidence type="ECO:0000313" key="3">
    <source>
        <dbReference type="Proteomes" id="UP000034063"/>
    </source>
</evidence>
<feature type="region of interest" description="Disordered" evidence="1">
    <location>
        <begin position="1"/>
        <end position="23"/>
    </location>
</feature>
<dbReference type="PATRIC" id="fig|1618444.3.peg.634"/>